<organism evidence="2 3">
    <name type="scientific">Caenorhabditis japonica</name>
    <dbReference type="NCBI Taxonomy" id="281687"/>
    <lineage>
        <taxon>Eukaryota</taxon>
        <taxon>Metazoa</taxon>
        <taxon>Ecdysozoa</taxon>
        <taxon>Nematoda</taxon>
        <taxon>Chromadorea</taxon>
        <taxon>Rhabditida</taxon>
        <taxon>Rhabditina</taxon>
        <taxon>Rhabditomorpha</taxon>
        <taxon>Rhabditoidea</taxon>
        <taxon>Rhabditidae</taxon>
        <taxon>Peloderinae</taxon>
        <taxon>Caenorhabditis</taxon>
    </lineage>
</organism>
<proteinExistence type="predicted"/>
<reference evidence="3" key="1">
    <citation type="submission" date="2010-08" db="EMBL/GenBank/DDBJ databases">
        <authorList>
            <consortium name="Caenorhabditis japonica Sequencing Consortium"/>
            <person name="Wilson R.K."/>
        </authorList>
    </citation>
    <scope>NUCLEOTIDE SEQUENCE [LARGE SCALE GENOMIC DNA]</scope>
    <source>
        <strain evidence="3">DF5081</strain>
    </source>
</reference>
<reference evidence="2" key="2">
    <citation type="submission" date="2022-06" db="UniProtKB">
        <authorList>
            <consortium name="EnsemblMetazoa"/>
        </authorList>
    </citation>
    <scope>IDENTIFICATION</scope>
    <source>
        <strain evidence="2">DF5081</strain>
    </source>
</reference>
<keyword evidence="3" id="KW-1185">Reference proteome</keyword>
<evidence type="ECO:0000256" key="1">
    <source>
        <dbReference type="SAM" id="Phobius"/>
    </source>
</evidence>
<keyword evidence="1" id="KW-0812">Transmembrane</keyword>
<sequence length="68" mass="7387">MDMFAILTPVIIVGFLAFLTGRLIIKYCKPSNTSATVSAAAATDNETPNEFSRVANHLFVSNTPHTCR</sequence>
<dbReference type="EnsemblMetazoa" id="CJA41372.1">
    <property type="protein sequence ID" value="CJA41372.1"/>
    <property type="gene ID" value="WBGene00217220"/>
</dbReference>
<keyword evidence="1" id="KW-1133">Transmembrane helix</keyword>
<protein>
    <submittedName>
        <fullName evidence="2">Uncharacterized protein</fullName>
    </submittedName>
</protein>
<name>A0A8R1ET44_CAEJA</name>
<dbReference type="Proteomes" id="UP000005237">
    <property type="component" value="Unassembled WGS sequence"/>
</dbReference>
<accession>A0A8R1ET44</accession>
<feature type="transmembrane region" description="Helical" evidence="1">
    <location>
        <begin position="6"/>
        <end position="25"/>
    </location>
</feature>
<evidence type="ECO:0000313" key="3">
    <source>
        <dbReference type="Proteomes" id="UP000005237"/>
    </source>
</evidence>
<keyword evidence="1" id="KW-0472">Membrane</keyword>
<dbReference type="AlphaFoldDB" id="A0A8R1ET44"/>
<evidence type="ECO:0000313" key="2">
    <source>
        <dbReference type="EnsemblMetazoa" id="CJA41372.1"/>
    </source>
</evidence>